<organism evidence="15 16">
    <name type="scientific">Paenibacillus gansuensis</name>
    <dbReference type="NCBI Taxonomy" id="306542"/>
    <lineage>
        <taxon>Bacteria</taxon>
        <taxon>Bacillati</taxon>
        <taxon>Bacillota</taxon>
        <taxon>Bacilli</taxon>
        <taxon>Bacillales</taxon>
        <taxon>Paenibacillaceae</taxon>
        <taxon>Paenibacillus</taxon>
    </lineage>
</organism>
<proteinExistence type="predicted"/>
<evidence type="ECO:0000256" key="13">
    <source>
        <dbReference type="SAM" id="Phobius"/>
    </source>
</evidence>
<dbReference type="InterPro" id="IPR036890">
    <property type="entry name" value="HATPase_C_sf"/>
</dbReference>
<dbReference type="InterPro" id="IPR014729">
    <property type="entry name" value="Rossmann-like_a/b/a_fold"/>
</dbReference>
<comment type="caution">
    <text evidence="15">The sequence shown here is derived from an EMBL/GenBank/DDBJ whole genome shotgun (WGS) entry which is preliminary data.</text>
</comment>
<evidence type="ECO:0000259" key="14">
    <source>
        <dbReference type="PROSITE" id="PS50109"/>
    </source>
</evidence>
<dbReference type="RefSeq" id="WP_377607832.1">
    <property type="nucleotide sequence ID" value="NZ_JBHUME010000021.1"/>
</dbReference>
<keyword evidence="7" id="KW-0547">Nucleotide-binding</keyword>
<dbReference type="SUPFAM" id="SSF52402">
    <property type="entry name" value="Adenine nucleotide alpha hydrolases-like"/>
    <property type="match status" value="1"/>
</dbReference>
<dbReference type="InterPro" id="IPR029016">
    <property type="entry name" value="GAF-like_dom_sf"/>
</dbReference>
<keyword evidence="16" id="KW-1185">Reference proteome</keyword>
<dbReference type="InterPro" id="IPR052023">
    <property type="entry name" value="Histidine_kinase_KdpD"/>
</dbReference>
<evidence type="ECO:0000256" key="7">
    <source>
        <dbReference type="ARBA" id="ARBA00022741"/>
    </source>
</evidence>
<evidence type="ECO:0000313" key="16">
    <source>
        <dbReference type="Proteomes" id="UP001597541"/>
    </source>
</evidence>
<dbReference type="PANTHER" id="PTHR45569">
    <property type="entry name" value="SENSOR PROTEIN KDPD"/>
    <property type="match status" value="1"/>
</dbReference>
<feature type="transmembrane region" description="Helical" evidence="13">
    <location>
        <begin position="399"/>
        <end position="416"/>
    </location>
</feature>
<dbReference type="InterPro" id="IPR003594">
    <property type="entry name" value="HATPase_dom"/>
</dbReference>
<dbReference type="InterPro" id="IPR038318">
    <property type="entry name" value="KdpD_sf"/>
</dbReference>
<keyword evidence="5" id="KW-0808">Transferase</keyword>
<feature type="transmembrane region" description="Helical" evidence="13">
    <location>
        <begin position="423"/>
        <end position="443"/>
    </location>
</feature>
<evidence type="ECO:0000256" key="11">
    <source>
        <dbReference type="ARBA" id="ARBA00023012"/>
    </source>
</evidence>
<comment type="catalytic activity">
    <reaction evidence="1">
        <text>ATP + protein L-histidine = ADP + protein N-phospho-L-histidine.</text>
        <dbReference type="EC" id="2.7.13.3"/>
    </reaction>
</comment>
<dbReference type="InterPro" id="IPR006016">
    <property type="entry name" value="UspA"/>
</dbReference>
<gene>
    <name evidence="15" type="ORF">ACFSUF_25130</name>
</gene>
<evidence type="ECO:0000256" key="5">
    <source>
        <dbReference type="ARBA" id="ARBA00022679"/>
    </source>
</evidence>
<comment type="subcellular location">
    <subcellularLocation>
        <location evidence="2">Membrane</location>
        <topology evidence="2">Multi-pass membrane protein</topology>
    </subcellularLocation>
</comment>
<evidence type="ECO:0000256" key="1">
    <source>
        <dbReference type="ARBA" id="ARBA00000085"/>
    </source>
</evidence>
<dbReference type="Gene3D" id="3.40.50.620">
    <property type="entry name" value="HUPs"/>
    <property type="match status" value="1"/>
</dbReference>
<dbReference type="InterPro" id="IPR005467">
    <property type="entry name" value="His_kinase_dom"/>
</dbReference>
<dbReference type="InterPro" id="IPR003852">
    <property type="entry name" value="Sig_transdc_His_kinase_KdpD_N"/>
</dbReference>
<dbReference type="Gene3D" id="1.10.287.130">
    <property type="match status" value="1"/>
</dbReference>
<dbReference type="SUPFAM" id="SSF55781">
    <property type="entry name" value="GAF domain-like"/>
    <property type="match status" value="1"/>
</dbReference>
<accession>A0ABW5PKY4</accession>
<feature type="transmembrane region" description="Helical" evidence="13">
    <location>
        <begin position="449"/>
        <end position="472"/>
    </location>
</feature>
<dbReference type="EMBL" id="JBHUME010000021">
    <property type="protein sequence ID" value="MFD2615696.1"/>
    <property type="molecule type" value="Genomic_DNA"/>
</dbReference>
<dbReference type="EC" id="2.7.13.3" evidence="3"/>
<dbReference type="CDD" id="cd01987">
    <property type="entry name" value="USP_KdpD-like"/>
    <property type="match status" value="1"/>
</dbReference>
<dbReference type="SUPFAM" id="SSF47384">
    <property type="entry name" value="Homodimeric domain of signal transducing histidine kinase"/>
    <property type="match status" value="1"/>
</dbReference>
<dbReference type="CDD" id="cd00075">
    <property type="entry name" value="HATPase"/>
    <property type="match status" value="1"/>
</dbReference>
<dbReference type="InterPro" id="IPR004358">
    <property type="entry name" value="Sig_transdc_His_kin-like_C"/>
</dbReference>
<dbReference type="Proteomes" id="UP001597541">
    <property type="component" value="Unassembled WGS sequence"/>
</dbReference>
<dbReference type="SUPFAM" id="SSF55874">
    <property type="entry name" value="ATPase domain of HSP90 chaperone/DNA topoisomerase II/histidine kinase"/>
    <property type="match status" value="1"/>
</dbReference>
<dbReference type="PRINTS" id="PR00344">
    <property type="entry name" value="BCTRLSENSOR"/>
</dbReference>
<dbReference type="InterPro" id="IPR036097">
    <property type="entry name" value="HisK_dim/P_sf"/>
</dbReference>
<protein>
    <recommendedName>
        <fullName evidence="3">histidine kinase</fullName>
        <ecNumber evidence="3">2.7.13.3</ecNumber>
    </recommendedName>
</protein>
<keyword evidence="10 13" id="KW-1133">Transmembrane helix</keyword>
<keyword evidence="8" id="KW-0418">Kinase</keyword>
<dbReference type="SMART" id="SM00387">
    <property type="entry name" value="HATPase_c"/>
    <property type="match status" value="1"/>
</dbReference>
<dbReference type="SMART" id="SM00388">
    <property type="entry name" value="HisKA"/>
    <property type="match status" value="1"/>
</dbReference>
<keyword evidence="12 13" id="KW-0472">Membrane</keyword>
<dbReference type="Pfam" id="PF02518">
    <property type="entry name" value="HATPase_c"/>
    <property type="match status" value="1"/>
</dbReference>
<dbReference type="Pfam" id="PF02702">
    <property type="entry name" value="KdpD"/>
    <property type="match status" value="1"/>
</dbReference>
<dbReference type="Pfam" id="PF13492">
    <property type="entry name" value="GAF_3"/>
    <property type="match status" value="1"/>
</dbReference>
<dbReference type="Pfam" id="PF13493">
    <property type="entry name" value="DUF4118"/>
    <property type="match status" value="1"/>
</dbReference>
<evidence type="ECO:0000256" key="6">
    <source>
        <dbReference type="ARBA" id="ARBA00022692"/>
    </source>
</evidence>
<dbReference type="Pfam" id="PF00582">
    <property type="entry name" value="Usp"/>
    <property type="match status" value="1"/>
</dbReference>
<dbReference type="Gene3D" id="3.30.565.10">
    <property type="entry name" value="Histidine kinase-like ATPase, C-terminal domain"/>
    <property type="match status" value="1"/>
</dbReference>
<reference evidence="16" key="1">
    <citation type="journal article" date="2019" name="Int. J. Syst. Evol. Microbiol.">
        <title>The Global Catalogue of Microorganisms (GCM) 10K type strain sequencing project: providing services to taxonomists for standard genome sequencing and annotation.</title>
        <authorList>
            <consortium name="The Broad Institute Genomics Platform"/>
            <consortium name="The Broad Institute Genome Sequencing Center for Infectious Disease"/>
            <person name="Wu L."/>
            <person name="Ma J."/>
        </authorList>
    </citation>
    <scope>NUCLEOTIDE SEQUENCE [LARGE SCALE GENOMIC DNA]</scope>
    <source>
        <strain evidence="16">KCTC 3950</strain>
    </source>
</reference>
<dbReference type="PROSITE" id="PS50109">
    <property type="entry name" value="HIS_KIN"/>
    <property type="match status" value="1"/>
</dbReference>
<dbReference type="InterPro" id="IPR025201">
    <property type="entry name" value="KdpD_TM"/>
</dbReference>
<dbReference type="Pfam" id="PF00512">
    <property type="entry name" value="HisKA"/>
    <property type="match status" value="1"/>
</dbReference>
<dbReference type="InterPro" id="IPR003018">
    <property type="entry name" value="GAF"/>
</dbReference>
<keyword evidence="9" id="KW-0067">ATP-binding</keyword>
<sequence length="866" mass="95562">MELQFGRRGTLTVFLGAAPAVGKTYAMLEAGVRQRQLGVDVRIGWLESAYPETLQLAEQSGLPLINCKAGAIDIERVSKSGAQLVLIDKLEGMNTAGAVRPKRYINVENLLSNGIDVYTTLNVGHVESLLDIAEQVMGSKVSDTVPDTFLEGADRIQLVDAATDEIIARISRAYEMDEDKETMRKRYRAGTVSALREMAFRYAAQRVDSQLQQYMKARDIIVPWPVSEKVMVCISPSPFSKQLIRMGRQMAAGLKAEWLAVNVQASRNGSQEERSQLEQNLQLAKELGAEVLSVTGERVAEELLAIARSHNVKQIIIGKHPRKSIRDWFRSSIVEQVLRRSHGMSVHVIAGSMESDAGGSASAPLRNLVHVPRQPYLKVTLFIACLTALLKPFGLAFDLVNIALLYLLPVLLSAVYGGRGPSIYAACLGVLAFDFFFVPPYISFTVSDLRYLISFAVYLAVAALTGSLAARLNQQLQVAKQREAHTSSLFALSRQMNTITDFHSLLTNVSRQISETMDTEAVIYLPDERGDLSSKNYSFMSSGWGQGEPERVIARWVFQHGEKAGRGAATLRESSGLYIPLRTEDRIYGVLAVNLEHTPVTQEQLRLLDAFGGLAASAIARVKLSEEARVAHLTVESERLRTAILDSVSHELKTPLATIIGSSTALMEGENLYSPDDRAELLSTIRYGALRMNRLVTNLLGMVQLESGMLRLRRNWCDVEDMIGVTLTQIKDYQQHRSIRVELQDQLPPLFGDEVLLEQVLVNIVSNAIKYSPDYSEIIIHAYEQGSWITISVMDNGMGISEDDLERIFNKFYRAPSTKHVPGTGLGLAICKGIVELHGGTISAQPNVGQGLVITVSLPKESQYAV</sequence>
<evidence type="ECO:0000256" key="4">
    <source>
        <dbReference type="ARBA" id="ARBA00022553"/>
    </source>
</evidence>
<keyword evidence="11" id="KW-0902">Two-component regulatory system</keyword>
<name>A0ABW5PKY4_9BACL</name>
<keyword evidence="6 13" id="KW-0812">Transmembrane</keyword>
<evidence type="ECO:0000256" key="12">
    <source>
        <dbReference type="ARBA" id="ARBA00023136"/>
    </source>
</evidence>
<evidence type="ECO:0000256" key="3">
    <source>
        <dbReference type="ARBA" id="ARBA00012438"/>
    </source>
</evidence>
<dbReference type="PANTHER" id="PTHR45569:SF1">
    <property type="entry name" value="SENSOR PROTEIN KDPD"/>
    <property type="match status" value="1"/>
</dbReference>
<evidence type="ECO:0000256" key="9">
    <source>
        <dbReference type="ARBA" id="ARBA00022840"/>
    </source>
</evidence>
<evidence type="ECO:0000256" key="10">
    <source>
        <dbReference type="ARBA" id="ARBA00022989"/>
    </source>
</evidence>
<dbReference type="Gene3D" id="1.20.120.620">
    <property type="entry name" value="Backbone structure of the membrane domain of e. Coli histidine kinase receptor kdpd"/>
    <property type="match status" value="1"/>
</dbReference>
<dbReference type="InterPro" id="IPR027417">
    <property type="entry name" value="P-loop_NTPase"/>
</dbReference>
<evidence type="ECO:0000313" key="15">
    <source>
        <dbReference type="EMBL" id="MFD2615696.1"/>
    </source>
</evidence>
<keyword evidence="4" id="KW-0597">Phosphoprotein</keyword>
<evidence type="ECO:0000256" key="2">
    <source>
        <dbReference type="ARBA" id="ARBA00004141"/>
    </source>
</evidence>
<dbReference type="CDD" id="cd00082">
    <property type="entry name" value="HisKA"/>
    <property type="match status" value="1"/>
</dbReference>
<dbReference type="Gene3D" id="3.30.450.40">
    <property type="match status" value="1"/>
</dbReference>
<dbReference type="Gene3D" id="3.40.50.300">
    <property type="entry name" value="P-loop containing nucleotide triphosphate hydrolases"/>
    <property type="match status" value="1"/>
</dbReference>
<feature type="domain" description="Histidine kinase" evidence="14">
    <location>
        <begin position="647"/>
        <end position="862"/>
    </location>
</feature>
<evidence type="ECO:0000256" key="8">
    <source>
        <dbReference type="ARBA" id="ARBA00022777"/>
    </source>
</evidence>
<dbReference type="InterPro" id="IPR003661">
    <property type="entry name" value="HisK_dim/P_dom"/>
</dbReference>